<evidence type="ECO:0000313" key="2">
    <source>
        <dbReference type="Proteomes" id="UP001064933"/>
    </source>
</evidence>
<evidence type="ECO:0000313" key="1">
    <source>
        <dbReference type="EMBL" id="UXH77150.1"/>
    </source>
</evidence>
<proteinExistence type="predicted"/>
<accession>A0ABY6B1F2</accession>
<dbReference type="RefSeq" id="WP_261756894.1">
    <property type="nucleotide sequence ID" value="NZ_CP104562.2"/>
</dbReference>
<keyword evidence="2" id="KW-1185">Reference proteome</keyword>
<name>A0ABY6B1F2_9BURK</name>
<organism evidence="1 2">
    <name type="scientific">Roseateles amylovorans</name>
    <dbReference type="NCBI Taxonomy" id="2978473"/>
    <lineage>
        <taxon>Bacteria</taxon>
        <taxon>Pseudomonadati</taxon>
        <taxon>Pseudomonadota</taxon>
        <taxon>Betaproteobacteria</taxon>
        <taxon>Burkholderiales</taxon>
        <taxon>Sphaerotilaceae</taxon>
        <taxon>Roseateles</taxon>
    </lineage>
</organism>
<dbReference type="Proteomes" id="UP001064933">
    <property type="component" value="Chromosome"/>
</dbReference>
<dbReference type="EMBL" id="CP104562">
    <property type="protein sequence ID" value="UXH77150.1"/>
    <property type="molecule type" value="Genomic_DNA"/>
</dbReference>
<reference evidence="1" key="1">
    <citation type="submission" date="2022-10" db="EMBL/GenBank/DDBJ databases">
        <title>Characterization and whole genome sequencing of a new Roseateles species, isolated from fresh water.</title>
        <authorList>
            <person name="Guliayeva D.Y."/>
            <person name="Akhremchuk A.E."/>
            <person name="Sikolenko M.A."/>
            <person name="Valentovich L.N."/>
            <person name="Sidarenka A.V."/>
        </authorList>
    </citation>
    <scope>NUCLEOTIDE SEQUENCE</scope>
    <source>
        <strain evidence="1">BIM B-1768</strain>
    </source>
</reference>
<protein>
    <submittedName>
        <fullName evidence="1">Uncharacterized protein</fullName>
    </submittedName>
</protein>
<gene>
    <name evidence="1" type="ORF">N4261_19340</name>
</gene>
<sequence length="130" mass="15089">MAHSDEQAHLHFALTRLKVSWRALERPELEVLLRHLLMAEHRCTLHRNVVPERPTNRWLLPRLRRRRQTVARRLVARGGRVSPLALKHALPRGSDWPGLAALVGRQVWAPADRRSAQRIPRPMEPQRLAA</sequence>